<dbReference type="InterPro" id="IPR008988">
    <property type="entry name" value="Transcriptional_repressor_C"/>
</dbReference>
<evidence type="ECO:0000256" key="5">
    <source>
        <dbReference type="ARBA" id="ARBA00024227"/>
    </source>
</evidence>
<dbReference type="InterPro" id="IPR004143">
    <property type="entry name" value="BPL_LPL_catalytic"/>
</dbReference>
<dbReference type="InterPro" id="IPR045864">
    <property type="entry name" value="aa-tRNA-synth_II/BPL/LPL"/>
</dbReference>
<evidence type="ECO:0000256" key="3">
    <source>
        <dbReference type="ARBA" id="ARBA00022840"/>
    </source>
</evidence>
<sequence length="238" mass="26048">MYTVLESTESVLDYAWKMVADSRFPVFDALIAREQTAGRGQYGRTWISPRGNVYVAIRLPFKAPFDNTEAAMALSCCISATLADFGFDIKIKWTNDLVIEGGKVAGILLEQKNGKLVAGIGINLLSCPDSLSLRQNAALPATCLYAVNPQVARNLTPEIIVENLAARLRKLDLDSFSRAWRTEALSRLLWLNESVYLDIDGSVVTGTLAGIDERGGLLLATPDGMRTYMRGTIRKVSG</sequence>
<proteinExistence type="predicted"/>
<reference evidence="8" key="1">
    <citation type="submission" date="2011-10" db="EMBL/GenBank/DDBJ databases">
        <title>The Genome Sequence of Oxalobacter formigenes HOxBLS.</title>
        <authorList>
            <consortium name="The Broad Institute Genome Sequencing Platform"/>
            <person name="Earl A."/>
            <person name="Ward D."/>
            <person name="Feldgarden M."/>
            <person name="Gevers D."/>
            <person name="Allison M.J."/>
            <person name="Humphrey S."/>
            <person name="Young S.K."/>
            <person name="Zeng Q."/>
            <person name="Gargeya S."/>
            <person name="Fitzgerald M."/>
            <person name="Haas B."/>
            <person name="Abouelleil A."/>
            <person name="Alvarado L."/>
            <person name="Arachchi H.M."/>
            <person name="Berlin A."/>
            <person name="Brown A."/>
            <person name="Chapman S.B."/>
            <person name="Chen Z."/>
            <person name="Dunbar C."/>
            <person name="Freedman E."/>
            <person name="Gearin G."/>
            <person name="Goldberg J."/>
            <person name="Griggs A."/>
            <person name="Gujja S."/>
            <person name="Heiman D."/>
            <person name="Howarth C."/>
            <person name="Larson L."/>
            <person name="Lui A."/>
            <person name="MacDonald P.J.P."/>
            <person name="Montmayeur A."/>
            <person name="Murphy C."/>
            <person name="Neiman D."/>
            <person name="Pearson M."/>
            <person name="Priest M."/>
            <person name="Roberts A."/>
            <person name="Saif S."/>
            <person name="Shea T."/>
            <person name="Shenoy N."/>
            <person name="Sisk P."/>
            <person name="Stolte C."/>
            <person name="Sykes S."/>
            <person name="Wortman J."/>
            <person name="Nusbaum C."/>
            <person name="Birren B."/>
        </authorList>
    </citation>
    <scope>NUCLEOTIDE SEQUENCE [LARGE SCALE GENOMIC DNA]</scope>
    <source>
        <strain evidence="8">HOxBLS</strain>
    </source>
</reference>
<dbReference type="InterPro" id="IPR004408">
    <property type="entry name" value="Biotin_CoA_COase_ligase"/>
</dbReference>
<evidence type="ECO:0000259" key="7">
    <source>
        <dbReference type="PROSITE" id="PS51733"/>
    </source>
</evidence>
<organism evidence="8 9">
    <name type="scientific">Oxalobacter paraformigenes</name>
    <dbReference type="NCBI Taxonomy" id="556268"/>
    <lineage>
        <taxon>Bacteria</taxon>
        <taxon>Pseudomonadati</taxon>
        <taxon>Pseudomonadota</taxon>
        <taxon>Betaproteobacteria</taxon>
        <taxon>Burkholderiales</taxon>
        <taxon>Oxalobacteraceae</taxon>
        <taxon>Oxalobacter</taxon>
    </lineage>
</organism>
<dbReference type="PANTHER" id="PTHR12835">
    <property type="entry name" value="BIOTIN PROTEIN LIGASE"/>
    <property type="match status" value="1"/>
</dbReference>
<dbReference type="EMBL" id="ACDP02000001">
    <property type="protein sequence ID" value="EEO28549.2"/>
    <property type="molecule type" value="Genomic_DNA"/>
</dbReference>
<dbReference type="InterPro" id="IPR003142">
    <property type="entry name" value="BPL_C"/>
</dbReference>
<keyword evidence="9" id="KW-1185">Reference proteome</keyword>
<evidence type="ECO:0000256" key="1">
    <source>
        <dbReference type="ARBA" id="ARBA00022598"/>
    </source>
</evidence>
<comment type="caution">
    <text evidence="8">The sequence shown here is derived from an EMBL/GenBank/DDBJ whole genome shotgun (WGS) entry which is preliminary data.</text>
</comment>
<evidence type="ECO:0000256" key="6">
    <source>
        <dbReference type="ARBA" id="ARBA00047846"/>
    </source>
</evidence>
<gene>
    <name evidence="8" type="ORF">OFAG_01702</name>
</gene>
<dbReference type="AlphaFoldDB" id="C3X5R3"/>
<feature type="domain" description="BPL/LPL catalytic" evidence="7">
    <location>
        <begin position="1"/>
        <end position="172"/>
    </location>
</feature>
<dbReference type="RefSeq" id="WP_020994680.1">
    <property type="nucleotide sequence ID" value="NZ_CABMNL010000001.1"/>
</dbReference>
<dbReference type="GO" id="GO:0004077">
    <property type="term" value="F:biotin--[biotin carboxyl-carrier protein] ligase activity"/>
    <property type="evidence" value="ECO:0007669"/>
    <property type="project" value="UniProtKB-EC"/>
</dbReference>
<dbReference type="eggNOG" id="COG0340">
    <property type="taxonomic scope" value="Bacteria"/>
</dbReference>
<keyword evidence="4" id="KW-0092">Biotin</keyword>
<accession>C3X5R3</accession>
<comment type="catalytic activity">
    <reaction evidence="6">
        <text>biotin + L-lysyl-[protein] + ATP = N(6)-biotinyl-L-lysyl-[protein] + AMP + diphosphate + H(+)</text>
        <dbReference type="Rhea" id="RHEA:11756"/>
        <dbReference type="Rhea" id="RHEA-COMP:9752"/>
        <dbReference type="Rhea" id="RHEA-COMP:10505"/>
        <dbReference type="ChEBI" id="CHEBI:15378"/>
        <dbReference type="ChEBI" id="CHEBI:29969"/>
        <dbReference type="ChEBI" id="CHEBI:30616"/>
        <dbReference type="ChEBI" id="CHEBI:33019"/>
        <dbReference type="ChEBI" id="CHEBI:57586"/>
        <dbReference type="ChEBI" id="CHEBI:83144"/>
        <dbReference type="ChEBI" id="CHEBI:456215"/>
        <dbReference type="EC" id="6.3.4.15"/>
    </reaction>
</comment>
<evidence type="ECO:0000256" key="2">
    <source>
        <dbReference type="ARBA" id="ARBA00022741"/>
    </source>
</evidence>
<protein>
    <recommendedName>
        <fullName evidence="5">biotin--[biotin carboxyl-carrier protein] ligase</fullName>
        <ecNumber evidence="5">6.3.4.15</ecNumber>
    </recommendedName>
</protein>
<dbReference type="HOGENOM" id="CLU_051096_6_0_4"/>
<evidence type="ECO:0000313" key="8">
    <source>
        <dbReference type="EMBL" id="EEO28549.2"/>
    </source>
</evidence>
<dbReference type="PROSITE" id="PS51733">
    <property type="entry name" value="BPL_LPL_CATALYTIC"/>
    <property type="match status" value="1"/>
</dbReference>
<dbReference type="Gene3D" id="3.30.930.10">
    <property type="entry name" value="Bira Bifunctional Protein, Domain 2"/>
    <property type="match status" value="1"/>
</dbReference>
<dbReference type="Pfam" id="PF03099">
    <property type="entry name" value="BPL_LplA_LipB"/>
    <property type="match status" value="1"/>
</dbReference>
<keyword evidence="1 8" id="KW-0436">Ligase</keyword>
<evidence type="ECO:0000256" key="4">
    <source>
        <dbReference type="ARBA" id="ARBA00023267"/>
    </source>
</evidence>
<dbReference type="Pfam" id="PF02237">
    <property type="entry name" value="BPL_C"/>
    <property type="match status" value="1"/>
</dbReference>
<dbReference type="Proteomes" id="UP000003973">
    <property type="component" value="Unassembled WGS sequence"/>
</dbReference>
<name>C3X5R3_9BURK</name>
<dbReference type="NCBIfam" id="TIGR00121">
    <property type="entry name" value="birA_ligase"/>
    <property type="match status" value="1"/>
</dbReference>
<dbReference type="SUPFAM" id="SSF50037">
    <property type="entry name" value="C-terminal domain of transcriptional repressors"/>
    <property type="match status" value="1"/>
</dbReference>
<dbReference type="GO" id="GO:0005524">
    <property type="term" value="F:ATP binding"/>
    <property type="evidence" value="ECO:0007669"/>
    <property type="project" value="UniProtKB-KW"/>
</dbReference>
<dbReference type="EC" id="6.3.4.15" evidence="5"/>
<dbReference type="GO" id="GO:0005737">
    <property type="term" value="C:cytoplasm"/>
    <property type="evidence" value="ECO:0007669"/>
    <property type="project" value="TreeGrafter"/>
</dbReference>
<dbReference type="Gene3D" id="2.30.30.100">
    <property type="match status" value="1"/>
</dbReference>
<evidence type="ECO:0000313" key="9">
    <source>
        <dbReference type="Proteomes" id="UP000003973"/>
    </source>
</evidence>
<keyword evidence="3" id="KW-0067">ATP-binding</keyword>
<dbReference type="PANTHER" id="PTHR12835:SF5">
    <property type="entry name" value="BIOTIN--PROTEIN LIGASE"/>
    <property type="match status" value="1"/>
</dbReference>
<keyword evidence="2" id="KW-0547">Nucleotide-binding</keyword>
<dbReference type="SUPFAM" id="SSF55681">
    <property type="entry name" value="Class II aaRS and biotin synthetases"/>
    <property type="match status" value="1"/>
</dbReference>